<dbReference type="EMBL" id="JAEAOA010000557">
    <property type="protein sequence ID" value="KAK3577346.1"/>
    <property type="molecule type" value="Genomic_DNA"/>
</dbReference>
<reference evidence="1" key="3">
    <citation type="submission" date="2023-05" db="EMBL/GenBank/DDBJ databases">
        <authorList>
            <person name="Smith C.H."/>
        </authorList>
    </citation>
    <scope>NUCLEOTIDE SEQUENCE</scope>
    <source>
        <strain evidence="1">CHS0354</strain>
        <tissue evidence="1">Mantle</tissue>
    </source>
</reference>
<reference evidence="1" key="1">
    <citation type="journal article" date="2021" name="Genome Biol. Evol.">
        <title>A High-Quality Reference Genome for a Parasitic Bivalve with Doubly Uniparental Inheritance (Bivalvia: Unionida).</title>
        <authorList>
            <person name="Smith C.H."/>
        </authorList>
    </citation>
    <scope>NUCLEOTIDE SEQUENCE</scope>
    <source>
        <strain evidence="1">CHS0354</strain>
    </source>
</reference>
<dbReference type="InterPro" id="IPR011061">
    <property type="entry name" value="Hirudin/antistatin"/>
</dbReference>
<accession>A0AAE0RPM9</accession>
<dbReference type="Gene3D" id="2.10.22.10">
    <property type="entry name" value="Antistasin, domain 1"/>
    <property type="match status" value="1"/>
</dbReference>
<keyword evidence="2" id="KW-1185">Reference proteome</keyword>
<evidence type="ECO:0000313" key="1">
    <source>
        <dbReference type="EMBL" id="KAK3577346.1"/>
    </source>
</evidence>
<name>A0AAE0RPM9_9BIVA</name>
<proteinExistence type="predicted"/>
<gene>
    <name evidence="1" type="ORF">CHS0354_008443</name>
</gene>
<organism evidence="1 2">
    <name type="scientific">Potamilus streckersoni</name>
    <dbReference type="NCBI Taxonomy" id="2493646"/>
    <lineage>
        <taxon>Eukaryota</taxon>
        <taxon>Metazoa</taxon>
        <taxon>Spiralia</taxon>
        <taxon>Lophotrochozoa</taxon>
        <taxon>Mollusca</taxon>
        <taxon>Bivalvia</taxon>
        <taxon>Autobranchia</taxon>
        <taxon>Heteroconchia</taxon>
        <taxon>Palaeoheterodonta</taxon>
        <taxon>Unionida</taxon>
        <taxon>Unionoidea</taxon>
        <taxon>Unionidae</taxon>
        <taxon>Ambleminae</taxon>
        <taxon>Lampsilini</taxon>
        <taxon>Potamilus</taxon>
    </lineage>
</organism>
<dbReference type="Proteomes" id="UP001195483">
    <property type="component" value="Unassembled WGS sequence"/>
</dbReference>
<dbReference type="GO" id="GO:0004857">
    <property type="term" value="F:enzyme inhibitor activity"/>
    <property type="evidence" value="ECO:0007669"/>
    <property type="project" value="InterPro"/>
</dbReference>
<dbReference type="AlphaFoldDB" id="A0AAE0RPM9"/>
<evidence type="ECO:0000313" key="2">
    <source>
        <dbReference type="Proteomes" id="UP001195483"/>
    </source>
</evidence>
<comment type="caution">
    <text evidence="1">The sequence shown here is derived from an EMBL/GenBank/DDBJ whole genome shotgun (WGS) entry which is preliminary data.</text>
</comment>
<protein>
    <submittedName>
        <fullName evidence="1">Uncharacterized protein</fullName>
    </submittedName>
</protein>
<dbReference type="SUPFAM" id="SSF57262">
    <property type="entry name" value="Leech antihemostatic proteins"/>
    <property type="match status" value="1"/>
</dbReference>
<reference evidence="1" key="2">
    <citation type="journal article" date="2021" name="Genome Biol. Evol.">
        <title>Developing a high-quality reference genome for a parasitic bivalve with doubly uniparental inheritance (Bivalvia: Unionida).</title>
        <authorList>
            <person name="Smith C.H."/>
        </authorList>
    </citation>
    <scope>NUCLEOTIDE SEQUENCE</scope>
    <source>
        <strain evidence="1">CHS0354</strain>
        <tissue evidence="1">Mantle</tissue>
    </source>
</reference>
<sequence length="273" mass="29231">MVPVTPIGTGGGMQLGLSSLQETFLAHPCIPSVHICMHTHCVDGLQTGPGGCQYCACATKHADTPTTKETSTVPSNISKPPSSTVLSNISKLPSSTMPIISVNVTDIKSHETSTTQGAPTTKKVFNNPCILSMNTCEKDCGGQYVKGPEGCEYCLCQSMINIPTTTAAVINQTELTDSTSLPVDRDAMLKEACDIARTICQTKCPHGFHTKANDCFFCECADGSRQFNIVTKSKGQCLRAGVVQGIRQDTDVIFGVCIEYVWLDGPIHERKHG</sequence>